<keyword evidence="8 10" id="KW-0472">Membrane</keyword>
<dbReference type="PROSITE" id="PS51371">
    <property type="entry name" value="CBS"/>
    <property type="match status" value="2"/>
</dbReference>
<dbReference type="Gene3D" id="3.10.580.10">
    <property type="entry name" value="CBS-domain"/>
    <property type="match status" value="1"/>
</dbReference>
<accession>A0A212R2Q4</accession>
<dbReference type="InterPro" id="IPR036318">
    <property type="entry name" value="FAD-bd_PCMH-like_sf"/>
</dbReference>
<dbReference type="EMBL" id="FYDG01000002">
    <property type="protein sequence ID" value="SNB66314.1"/>
    <property type="molecule type" value="Genomic_DNA"/>
</dbReference>
<evidence type="ECO:0000256" key="10">
    <source>
        <dbReference type="PROSITE-ProRule" id="PRU01193"/>
    </source>
</evidence>
<evidence type="ECO:0000256" key="9">
    <source>
        <dbReference type="PROSITE-ProRule" id="PRU00703"/>
    </source>
</evidence>
<dbReference type="InterPro" id="IPR000644">
    <property type="entry name" value="CBS_dom"/>
</dbReference>
<dbReference type="SUPFAM" id="SSF56176">
    <property type="entry name" value="FAD-binding/transporter-associated domain-like"/>
    <property type="match status" value="1"/>
</dbReference>
<protein>
    <submittedName>
        <fullName evidence="14">Mg2+ and Co2+ transporter CorB, contains DUF21, CBS pair, and CorC-HlyC domains</fullName>
    </submittedName>
</protein>
<evidence type="ECO:0000313" key="15">
    <source>
        <dbReference type="Proteomes" id="UP000198418"/>
    </source>
</evidence>
<feature type="transmembrane region" description="Helical" evidence="11">
    <location>
        <begin position="12"/>
        <end position="31"/>
    </location>
</feature>
<comment type="similarity">
    <text evidence="2">Belongs to the UPF0053 family. Hemolysin C subfamily.</text>
</comment>
<name>A0A212R2Q4_RHOAC</name>
<gene>
    <name evidence="14" type="ORF">SAMN06265338_102426</name>
</gene>
<dbReference type="SUPFAM" id="SSF54631">
    <property type="entry name" value="CBS-domain pair"/>
    <property type="match status" value="1"/>
</dbReference>
<evidence type="ECO:0000256" key="5">
    <source>
        <dbReference type="ARBA" id="ARBA00022737"/>
    </source>
</evidence>
<evidence type="ECO:0000256" key="1">
    <source>
        <dbReference type="ARBA" id="ARBA00004651"/>
    </source>
</evidence>
<feature type="transmembrane region" description="Helical" evidence="11">
    <location>
        <begin position="100"/>
        <end position="118"/>
    </location>
</feature>
<dbReference type="InterPro" id="IPR044751">
    <property type="entry name" value="Ion_transp-like_CBS"/>
</dbReference>
<organism evidence="14 15">
    <name type="scientific">Rhodoblastus acidophilus</name>
    <name type="common">Rhodopseudomonas acidophila</name>
    <dbReference type="NCBI Taxonomy" id="1074"/>
    <lineage>
        <taxon>Bacteria</taxon>
        <taxon>Pseudomonadati</taxon>
        <taxon>Pseudomonadota</taxon>
        <taxon>Alphaproteobacteria</taxon>
        <taxon>Hyphomicrobiales</taxon>
        <taxon>Rhodoblastaceae</taxon>
        <taxon>Rhodoblastus</taxon>
    </lineage>
</organism>
<keyword evidence="6 10" id="KW-1133">Transmembrane helix</keyword>
<keyword evidence="5" id="KW-0677">Repeat</keyword>
<keyword evidence="15" id="KW-1185">Reference proteome</keyword>
<keyword evidence="4 10" id="KW-0812">Transmembrane</keyword>
<dbReference type="InterPro" id="IPR016169">
    <property type="entry name" value="FAD-bd_PCMH_sub2"/>
</dbReference>
<reference evidence="15" key="1">
    <citation type="submission" date="2017-06" db="EMBL/GenBank/DDBJ databases">
        <authorList>
            <person name="Varghese N."/>
            <person name="Submissions S."/>
        </authorList>
    </citation>
    <scope>NUCLEOTIDE SEQUENCE [LARGE SCALE GENOMIC DNA]</scope>
    <source>
        <strain evidence="15">DSM 137</strain>
    </source>
</reference>
<dbReference type="InterPro" id="IPR005170">
    <property type="entry name" value="Transptr-assoc_dom"/>
</dbReference>
<evidence type="ECO:0000256" key="4">
    <source>
        <dbReference type="ARBA" id="ARBA00022692"/>
    </source>
</evidence>
<dbReference type="Pfam" id="PF01595">
    <property type="entry name" value="CNNM"/>
    <property type="match status" value="1"/>
</dbReference>
<dbReference type="InterPro" id="IPR046342">
    <property type="entry name" value="CBS_dom_sf"/>
</dbReference>
<feature type="transmembrane region" description="Helical" evidence="11">
    <location>
        <begin position="68"/>
        <end position="94"/>
    </location>
</feature>
<dbReference type="OrthoDB" id="9797674at2"/>
<evidence type="ECO:0000256" key="2">
    <source>
        <dbReference type="ARBA" id="ARBA00006446"/>
    </source>
</evidence>
<feature type="domain" description="CBS" evidence="12">
    <location>
        <begin position="216"/>
        <end position="276"/>
    </location>
</feature>
<dbReference type="PROSITE" id="PS51846">
    <property type="entry name" value="CNNM"/>
    <property type="match status" value="1"/>
</dbReference>
<evidence type="ECO:0000259" key="12">
    <source>
        <dbReference type="PROSITE" id="PS51371"/>
    </source>
</evidence>
<dbReference type="Pfam" id="PF00571">
    <property type="entry name" value="CBS"/>
    <property type="match status" value="2"/>
</dbReference>
<dbReference type="FunFam" id="3.10.580.10:FF:000002">
    <property type="entry name" value="Magnesium/cobalt efflux protein CorC"/>
    <property type="match status" value="1"/>
</dbReference>
<evidence type="ECO:0000259" key="13">
    <source>
        <dbReference type="PROSITE" id="PS51846"/>
    </source>
</evidence>
<dbReference type="Gene3D" id="3.30.465.10">
    <property type="match status" value="1"/>
</dbReference>
<dbReference type="SMART" id="SM01091">
    <property type="entry name" value="CorC_HlyC"/>
    <property type="match status" value="1"/>
</dbReference>
<keyword evidence="3" id="KW-1003">Cell membrane</keyword>
<evidence type="ECO:0000256" key="6">
    <source>
        <dbReference type="ARBA" id="ARBA00022989"/>
    </source>
</evidence>
<proteinExistence type="inferred from homology"/>
<evidence type="ECO:0000256" key="11">
    <source>
        <dbReference type="SAM" id="Phobius"/>
    </source>
</evidence>
<evidence type="ECO:0000256" key="8">
    <source>
        <dbReference type="ARBA" id="ARBA00023136"/>
    </source>
</evidence>
<dbReference type="Proteomes" id="UP000198418">
    <property type="component" value="Unassembled WGS sequence"/>
</dbReference>
<dbReference type="PANTHER" id="PTHR22777">
    <property type="entry name" value="HEMOLYSIN-RELATED"/>
    <property type="match status" value="1"/>
</dbReference>
<evidence type="ECO:0000256" key="3">
    <source>
        <dbReference type="ARBA" id="ARBA00022475"/>
    </source>
</evidence>
<keyword evidence="7 9" id="KW-0129">CBS domain</keyword>
<dbReference type="AlphaFoldDB" id="A0A212R2Q4"/>
<dbReference type="InterPro" id="IPR002550">
    <property type="entry name" value="CNNM"/>
</dbReference>
<dbReference type="PANTHER" id="PTHR22777:SF32">
    <property type="entry name" value="UPF0053 INNER MEMBRANE PROTEIN YFJD"/>
    <property type="match status" value="1"/>
</dbReference>
<dbReference type="Pfam" id="PF03471">
    <property type="entry name" value="CorC_HlyC"/>
    <property type="match status" value="1"/>
</dbReference>
<dbReference type="SMART" id="SM00116">
    <property type="entry name" value="CBS"/>
    <property type="match status" value="2"/>
</dbReference>
<feature type="domain" description="CNNM transmembrane" evidence="13">
    <location>
        <begin position="8"/>
        <end position="197"/>
    </location>
</feature>
<comment type="subcellular location">
    <subcellularLocation>
        <location evidence="1">Cell membrane</location>
        <topology evidence="1">Multi-pass membrane protein</topology>
    </subcellularLocation>
</comment>
<evidence type="ECO:0000256" key="7">
    <source>
        <dbReference type="ARBA" id="ARBA00023122"/>
    </source>
</evidence>
<sequence length="434" mass="47071">MHGAGEPLPVNIWVAVAILVACILLSALFAASETAMTAASRARMHALEKQGDARAKMVLRLLAGRDRLIGAMLLGNTLVNIGASAFLTTVLVALVGAEGAIYATATMTVLLLIFAEVLPKTVAINYPDTFSLGAVRIVAFFVAAFGPILFAVELIVRGVLYLAGLRPGHASHLLTPQEELMSAVDLMHKEGGVDKSDRDMFGGLLDLKELTVSDVMVHRTKMAAIDADAPPASILSEVVASPYTRIPLWRDKPDNIVGVLHARDFLKGLADSGCDIDKVELGAIIAEPWFVPETTALEEQLQAFRKRKTHFALVVDEYGDVQGLVTLEDILEEIVGDIRDEHDVAMIGVRRQPDGAVLVEGSVPIRDLNRVMGWELPDEEATTIAGLVIHEARTIPDQGQQFLFHTFRFEVLRKQKNRITLLRITAGPTAEGAR</sequence>
<dbReference type="GO" id="GO:0005886">
    <property type="term" value="C:plasma membrane"/>
    <property type="evidence" value="ECO:0007669"/>
    <property type="project" value="UniProtKB-SubCell"/>
</dbReference>
<evidence type="ECO:0000313" key="14">
    <source>
        <dbReference type="EMBL" id="SNB66314.1"/>
    </source>
</evidence>
<dbReference type="RefSeq" id="WP_088519926.1">
    <property type="nucleotide sequence ID" value="NZ_FYDG01000002.1"/>
</dbReference>
<dbReference type="GO" id="GO:0050660">
    <property type="term" value="F:flavin adenine dinucleotide binding"/>
    <property type="evidence" value="ECO:0007669"/>
    <property type="project" value="InterPro"/>
</dbReference>
<feature type="transmembrane region" description="Helical" evidence="11">
    <location>
        <begin position="130"/>
        <end position="152"/>
    </location>
</feature>
<dbReference type="CDD" id="cd04590">
    <property type="entry name" value="CBS_pair_CorC_HlyC_assoc"/>
    <property type="match status" value="1"/>
</dbReference>
<feature type="domain" description="CBS" evidence="12">
    <location>
        <begin position="284"/>
        <end position="344"/>
    </location>
</feature>